<accession>A0A0A9GY10</accession>
<reference evidence="1" key="1">
    <citation type="submission" date="2014-09" db="EMBL/GenBank/DDBJ databases">
        <authorList>
            <person name="Magalhaes I.L.F."/>
            <person name="Oliveira U."/>
            <person name="Santos F.R."/>
            <person name="Vidigal T.H.D.A."/>
            <person name="Brescovit A.D."/>
            <person name="Santos A.J."/>
        </authorList>
    </citation>
    <scope>NUCLEOTIDE SEQUENCE</scope>
    <source>
        <tissue evidence="1">Shoot tissue taken approximately 20 cm above the soil surface</tissue>
    </source>
</reference>
<dbReference type="EMBL" id="GBRH01168484">
    <property type="protein sequence ID" value="JAE29412.1"/>
    <property type="molecule type" value="Transcribed_RNA"/>
</dbReference>
<proteinExistence type="predicted"/>
<sequence length="61" mass="6947">MGRDALVVEDVEAGGTSGMWLYVFVGRMGLWRLRSIPFAIADQGRVDLWVWPVLSKTLMRH</sequence>
<dbReference type="AlphaFoldDB" id="A0A0A9GY10"/>
<reference evidence="1" key="2">
    <citation type="journal article" date="2015" name="Data Brief">
        <title>Shoot transcriptome of the giant reed, Arundo donax.</title>
        <authorList>
            <person name="Barrero R.A."/>
            <person name="Guerrero F.D."/>
            <person name="Moolhuijzen P."/>
            <person name="Goolsby J.A."/>
            <person name="Tidwell J."/>
            <person name="Bellgard S.E."/>
            <person name="Bellgard M.I."/>
        </authorList>
    </citation>
    <scope>NUCLEOTIDE SEQUENCE</scope>
    <source>
        <tissue evidence="1">Shoot tissue taken approximately 20 cm above the soil surface</tissue>
    </source>
</reference>
<organism evidence="1">
    <name type="scientific">Arundo donax</name>
    <name type="common">Giant reed</name>
    <name type="synonym">Donax arundinaceus</name>
    <dbReference type="NCBI Taxonomy" id="35708"/>
    <lineage>
        <taxon>Eukaryota</taxon>
        <taxon>Viridiplantae</taxon>
        <taxon>Streptophyta</taxon>
        <taxon>Embryophyta</taxon>
        <taxon>Tracheophyta</taxon>
        <taxon>Spermatophyta</taxon>
        <taxon>Magnoliopsida</taxon>
        <taxon>Liliopsida</taxon>
        <taxon>Poales</taxon>
        <taxon>Poaceae</taxon>
        <taxon>PACMAD clade</taxon>
        <taxon>Arundinoideae</taxon>
        <taxon>Arundineae</taxon>
        <taxon>Arundo</taxon>
    </lineage>
</organism>
<name>A0A0A9GY10_ARUDO</name>
<protein>
    <submittedName>
        <fullName evidence="1">Uncharacterized protein</fullName>
    </submittedName>
</protein>
<evidence type="ECO:0000313" key="1">
    <source>
        <dbReference type="EMBL" id="JAE29412.1"/>
    </source>
</evidence>